<accession>A0A848MKF9</accession>
<evidence type="ECO:0000256" key="1">
    <source>
        <dbReference type="ARBA" id="ARBA00009477"/>
    </source>
</evidence>
<dbReference type="Pfam" id="PF25963">
    <property type="entry name" value="Beta-barrel_AAEA"/>
    <property type="match status" value="1"/>
</dbReference>
<reference evidence="8 9" key="1">
    <citation type="submission" date="2020-01" db="EMBL/GenBank/DDBJ databases">
        <authorList>
            <person name="Lee S.D."/>
        </authorList>
    </citation>
    <scope>NUCLEOTIDE SEQUENCE [LARGE SCALE GENOMIC DNA]</scope>
    <source>
        <strain evidence="8 9">SAP-1</strain>
    </source>
</reference>
<reference evidence="8 9" key="2">
    <citation type="submission" date="2020-06" db="EMBL/GenBank/DDBJ databases">
        <title>Polyphasic characterization of a Rahnella strain isolated from tree sap.</title>
        <authorList>
            <person name="Kim I.S."/>
        </authorList>
    </citation>
    <scope>NUCLEOTIDE SEQUENCE [LARGE SCALE GENOMIC DNA]</scope>
    <source>
        <strain evidence="8 9">SAP-1</strain>
    </source>
</reference>
<dbReference type="Pfam" id="PF25917">
    <property type="entry name" value="BSH_RND"/>
    <property type="match status" value="1"/>
</dbReference>
<protein>
    <submittedName>
        <fullName evidence="8">HlyD family secretion protein</fullName>
    </submittedName>
</protein>
<dbReference type="Gene3D" id="2.40.30.170">
    <property type="match status" value="1"/>
</dbReference>
<comment type="similarity">
    <text evidence="1">Belongs to the membrane fusion protein (MFP) (TC 8.A.1) family.</text>
</comment>
<proteinExistence type="inferred from homology"/>
<evidence type="ECO:0000256" key="3">
    <source>
        <dbReference type="ARBA" id="ARBA00022989"/>
    </source>
</evidence>
<organism evidence="8 9">
    <name type="scientific">Rouxiella aceris</name>
    <dbReference type="NCBI Taxonomy" id="2703884"/>
    <lineage>
        <taxon>Bacteria</taxon>
        <taxon>Pseudomonadati</taxon>
        <taxon>Pseudomonadota</taxon>
        <taxon>Gammaproteobacteria</taxon>
        <taxon>Enterobacterales</taxon>
        <taxon>Yersiniaceae</taxon>
        <taxon>Rouxiella</taxon>
    </lineage>
</organism>
<dbReference type="InterPro" id="IPR058625">
    <property type="entry name" value="MdtA-like_BSH"/>
</dbReference>
<dbReference type="NCBIfam" id="TIGR01730">
    <property type="entry name" value="RND_mfp"/>
    <property type="match status" value="1"/>
</dbReference>
<dbReference type="PANTHER" id="PTHR30367:SF12">
    <property type="entry name" value="P-HYDROXYBENZOIC ACID EFFLUX PUMP SUBUNIT AAEA"/>
    <property type="match status" value="1"/>
</dbReference>
<dbReference type="InterPro" id="IPR050393">
    <property type="entry name" value="MFP_Efflux_Pump"/>
</dbReference>
<evidence type="ECO:0000259" key="6">
    <source>
        <dbReference type="Pfam" id="PF25917"/>
    </source>
</evidence>
<keyword evidence="3 5" id="KW-1133">Transmembrane helix</keyword>
<evidence type="ECO:0000256" key="5">
    <source>
        <dbReference type="SAM" id="Phobius"/>
    </source>
</evidence>
<sequence>MKHIVNLLSRYMLTLSAVTIAIVIAATMWKKNVQTPWTRDGRVRANVVQVAPDVSGPVSSVAVHDNQFVHRGDVLYSINPQWLQLAVLSAQALVEAKRHEMLVRQDAARRRGQLQDVISREDLQQTSGAAGIAIADYQGALAALGLAKLNLNHATIHAPVDGYVTNLRIQPGDYATAGVTKVAVLDAASFWIIGYFEETKLQHIHTGDPAQIALMGFKQQISGHVESIGHGIDDKNDSPGDLGLPNVDPIFSWVRLAQRIPVHIQIDHVPNEIELVSGMTASVEVNPQASVLKKQ</sequence>
<keyword evidence="2 5" id="KW-0812">Transmembrane</keyword>
<evidence type="ECO:0000259" key="7">
    <source>
        <dbReference type="Pfam" id="PF25963"/>
    </source>
</evidence>
<comment type="caution">
    <text evidence="8">The sequence shown here is derived from an EMBL/GenBank/DDBJ whole genome shotgun (WGS) entry which is preliminary data.</text>
</comment>
<gene>
    <name evidence="8" type="ORF">GW590_11250</name>
</gene>
<dbReference type="GO" id="GO:0016020">
    <property type="term" value="C:membrane"/>
    <property type="evidence" value="ECO:0007669"/>
    <property type="project" value="InterPro"/>
</dbReference>
<dbReference type="AlphaFoldDB" id="A0A848MKF9"/>
<dbReference type="SUPFAM" id="SSF111369">
    <property type="entry name" value="HlyD-like secretion proteins"/>
    <property type="match status" value="1"/>
</dbReference>
<keyword evidence="9" id="KW-1185">Reference proteome</keyword>
<dbReference type="PANTHER" id="PTHR30367">
    <property type="entry name" value="P-HYDROXYBENZOIC ACID EFFLUX PUMP SUBUNIT AAEA-RELATED"/>
    <property type="match status" value="1"/>
</dbReference>
<dbReference type="Gene3D" id="2.40.50.100">
    <property type="match status" value="1"/>
</dbReference>
<evidence type="ECO:0000313" key="9">
    <source>
        <dbReference type="Proteomes" id="UP000585363"/>
    </source>
</evidence>
<keyword evidence="4 5" id="KW-0472">Membrane</keyword>
<evidence type="ECO:0000313" key="8">
    <source>
        <dbReference type="EMBL" id="NMP27442.1"/>
    </source>
</evidence>
<feature type="domain" description="Multidrug resistance protein MdtA-like barrel-sandwich hybrid" evidence="6">
    <location>
        <begin position="46"/>
        <end position="185"/>
    </location>
</feature>
<dbReference type="EMBL" id="JAADJU010000005">
    <property type="protein sequence ID" value="NMP27442.1"/>
    <property type="molecule type" value="Genomic_DNA"/>
</dbReference>
<evidence type="ECO:0000256" key="4">
    <source>
        <dbReference type="ARBA" id="ARBA00023136"/>
    </source>
</evidence>
<evidence type="ECO:0000256" key="2">
    <source>
        <dbReference type="ARBA" id="ARBA00022692"/>
    </source>
</evidence>
<feature type="domain" description="p-hydroxybenzoic acid efflux pump subunit AaeA-like beta-barrel" evidence="7">
    <location>
        <begin position="189"/>
        <end position="285"/>
    </location>
</feature>
<dbReference type="InterPro" id="IPR006143">
    <property type="entry name" value="RND_pump_MFP"/>
</dbReference>
<dbReference type="InterPro" id="IPR058634">
    <property type="entry name" value="AaeA-lik-b-barrel"/>
</dbReference>
<dbReference type="RefSeq" id="WP_169403151.1">
    <property type="nucleotide sequence ID" value="NZ_JAADJU010000005.1"/>
</dbReference>
<dbReference type="Proteomes" id="UP000585363">
    <property type="component" value="Unassembled WGS sequence"/>
</dbReference>
<dbReference type="GO" id="GO:0022857">
    <property type="term" value="F:transmembrane transporter activity"/>
    <property type="evidence" value="ECO:0007669"/>
    <property type="project" value="InterPro"/>
</dbReference>
<feature type="transmembrane region" description="Helical" evidence="5">
    <location>
        <begin position="12"/>
        <end position="29"/>
    </location>
</feature>
<name>A0A848MKF9_9GAMM</name>